<dbReference type="EMBL" id="JYDR01000094">
    <property type="protein sequence ID" value="KRY69239.1"/>
    <property type="molecule type" value="Genomic_DNA"/>
</dbReference>
<sequence length="79" mass="8437">MKLESSRTGIVHSSSASTGHCPRKLKSNQLFHMHDGGSTADASTTFTVCINAIAKLTIITTGKHLHAGQRYNIAKSVDV</sequence>
<comment type="caution">
    <text evidence="2">The sequence shown here is derived from an EMBL/GenBank/DDBJ whole genome shotgun (WGS) entry which is preliminary data.</text>
</comment>
<protein>
    <submittedName>
        <fullName evidence="2">Uncharacterized protein</fullName>
    </submittedName>
</protein>
<feature type="compositionally biased region" description="Polar residues" evidence="1">
    <location>
        <begin position="1"/>
        <end position="18"/>
    </location>
</feature>
<feature type="region of interest" description="Disordered" evidence="1">
    <location>
        <begin position="1"/>
        <end position="23"/>
    </location>
</feature>
<evidence type="ECO:0000313" key="3">
    <source>
        <dbReference type="Proteomes" id="UP000054632"/>
    </source>
</evidence>
<evidence type="ECO:0000256" key="1">
    <source>
        <dbReference type="SAM" id="MobiDB-lite"/>
    </source>
</evidence>
<evidence type="ECO:0000313" key="2">
    <source>
        <dbReference type="EMBL" id="KRY69239.1"/>
    </source>
</evidence>
<gene>
    <name evidence="2" type="ORF">T4A_9443</name>
</gene>
<proteinExistence type="predicted"/>
<name>A0A0V1E5Z4_TRIPS</name>
<accession>A0A0V1E5Z4</accession>
<reference evidence="2 3" key="1">
    <citation type="submission" date="2015-01" db="EMBL/GenBank/DDBJ databases">
        <title>Evolution of Trichinella species and genotypes.</title>
        <authorList>
            <person name="Korhonen P.K."/>
            <person name="Edoardo P."/>
            <person name="Giuseppe L.R."/>
            <person name="Gasser R.B."/>
        </authorList>
    </citation>
    <scope>NUCLEOTIDE SEQUENCE [LARGE SCALE GENOMIC DNA]</scope>
    <source>
        <strain evidence="2">ISS13</strain>
    </source>
</reference>
<organism evidence="2 3">
    <name type="scientific">Trichinella pseudospiralis</name>
    <name type="common">Parasitic roundworm</name>
    <dbReference type="NCBI Taxonomy" id="6337"/>
    <lineage>
        <taxon>Eukaryota</taxon>
        <taxon>Metazoa</taxon>
        <taxon>Ecdysozoa</taxon>
        <taxon>Nematoda</taxon>
        <taxon>Enoplea</taxon>
        <taxon>Dorylaimia</taxon>
        <taxon>Trichinellida</taxon>
        <taxon>Trichinellidae</taxon>
        <taxon>Trichinella</taxon>
    </lineage>
</organism>
<dbReference type="Proteomes" id="UP000054632">
    <property type="component" value="Unassembled WGS sequence"/>
</dbReference>
<dbReference type="AlphaFoldDB" id="A0A0V1E5Z4"/>